<proteinExistence type="predicted"/>
<evidence type="ECO:0000313" key="6">
    <source>
        <dbReference type="EMBL" id="KQK32075.1"/>
    </source>
</evidence>
<protein>
    <submittedName>
        <fullName evidence="7">Carboxypeptidase C (Cathepsin A)</fullName>
    </submittedName>
    <submittedName>
        <fullName evidence="6">Peptidase S10</fullName>
    </submittedName>
</protein>
<reference evidence="6 8" key="1">
    <citation type="submission" date="2015-10" db="EMBL/GenBank/DDBJ databases">
        <title>Draft genome of Bosea thiooxidans.</title>
        <authorList>
            <person name="Wang X."/>
        </authorList>
    </citation>
    <scope>NUCLEOTIDE SEQUENCE [LARGE SCALE GENOMIC DNA]</scope>
    <source>
        <strain evidence="6 8">CGMCC 9174</strain>
    </source>
</reference>
<keyword evidence="2" id="KW-0645">Protease</keyword>
<dbReference type="SUPFAM" id="SSF53474">
    <property type="entry name" value="alpha/beta-Hydrolases"/>
    <property type="match status" value="1"/>
</dbReference>
<evidence type="ECO:0000313" key="9">
    <source>
        <dbReference type="Proteomes" id="UP000190130"/>
    </source>
</evidence>
<dbReference type="Gene3D" id="3.40.50.1820">
    <property type="entry name" value="alpha/beta hydrolase"/>
    <property type="match status" value="1"/>
</dbReference>
<evidence type="ECO:0000256" key="2">
    <source>
        <dbReference type="ARBA" id="ARBA00022670"/>
    </source>
</evidence>
<accession>A0A0Q3KQN1</accession>
<keyword evidence="5" id="KW-0325">Glycoprotein</keyword>
<keyword evidence="1 7" id="KW-0121">Carboxypeptidase</keyword>
<keyword evidence="8" id="KW-1185">Reference proteome</keyword>
<dbReference type="STRING" id="53254.SAMN05660750_02703"/>
<dbReference type="PANTHER" id="PTHR11802:SF3">
    <property type="entry name" value="RETINOID-INDUCIBLE SERINE CARBOXYPEPTIDASE"/>
    <property type="match status" value="1"/>
</dbReference>
<reference evidence="7 9" key="2">
    <citation type="submission" date="2017-02" db="EMBL/GenBank/DDBJ databases">
        <authorList>
            <person name="Peterson S.W."/>
        </authorList>
    </citation>
    <scope>NUCLEOTIDE SEQUENCE [LARGE SCALE GENOMIC DNA]</scope>
    <source>
        <strain evidence="7 9">DSM 9653</strain>
    </source>
</reference>
<evidence type="ECO:0000256" key="3">
    <source>
        <dbReference type="ARBA" id="ARBA00022729"/>
    </source>
</evidence>
<dbReference type="PANTHER" id="PTHR11802">
    <property type="entry name" value="SERINE PROTEASE FAMILY S10 SERINE CARBOXYPEPTIDASE"/>
    <property type="match status" value="1"/>
</dbReference>
<dbReference type="InterPro" id="IPR029058">
    <property type="entry name" value="AB_hydrolase_fold"/>
</dbReference>
<evidence type="ECO:0000256" key="4">
    <source>
        <dbReference type="ARBA" id="ARBA00022801"/>
    </source>
</evidence>
<sequence>MMPRLPLAIAIVLALFICAPSSSRGQSPERGTPKTGLLSLLPEAQTTEHAIDLGGRTLQYQARAGTLSLLGGNAEATAEIFYVAYTLQAEQGQNETSQRPVTFVFNGGPGAAAAYLHLGAMGPRVLMTGTDGSLLPSPQKLIDNPDTWLDMTDLVFVDPVGTGYSREAPGQQTRNFWGVNQDAASMGAFVRLYLAQMGRTRSPVFLAGESYGGFRATLLSRTLQQDIGISPSGIALVSPALEFALLRPDEFDILHFALELPSLAAVRLRRDGIVGQDFRDKLAEVEHFALGDYLVALAGGLESGGRAASQRVAEITGLPLDVVQRSFARISSSLFTKEFARARGNVLSPYDGLIETGDIAPQSPRDRGPDPILDRSVSALTSAFTAYVRDELGFRTDMSYRLLNGEVGRNWDYGTSPSRQGYAGVMNDLQRARSLNPAMGVLIVNGETDLVTPYMASRYLLNQISSIAGAKPVRSAVLEGGHMMYLRPDGRRALRELAAELYQAPQ</sequence>
<name>A0A0Q3KQN1_9HYPH</name>
<keyword evidence="3" id="KW-0732">Signal</keyword>
<dbReference type="GO" id="GO:0006508">
    <property type="term" value="P:proteolysis"/>
    <property type="evidence" value="ECO:0007669"/>
    <property type="project" value="UniProtKB-KW"/>
</dbReference>
<evidence type="ECO:0000256" key="5">
    <source>
        <dbReference type="ARBA" id="ARBA00023180"/>
    </source>
</evidence>
<dbReference type="Pfam" id="PF00450">
    <property type="entry name" value="Peptidase_S10"/>
    <property type="match status" value="1"/>
</dbReference>
<evidence type="ECO:0000313" key="7">
    <source>
        <dbReference type="EMBL" id="SKB85803.1"/>
    </source>
</evidence>
<dbReference type="Proteomes" id="UP000190130">
    <property type="component" value="Unassembled WGS sequence"/>
</dbReference>
<evidence type="ECO:0000313" key="8">
    <source>
        <dbReference type="Proteomes" id="UP000051562"/>
    </source>
</evidence>
<keyword evidence="4" id="KW-0378">Hydrolase</keyword>
<evidence type="ECO:0000256" key="1">
    <source>
        <dbReference type="ARBA" id="ARBA00022645"/>
    </source>
</evidence>
<dbReference type="InterPro" id="IPR001563">
    <property type="entry name" value="Peptidase_S10"/>
</dbReference>
<organism evidence="6 8">
    <name type="scientific">Bosea thiooxidans</name>
    <dbReference type="NCBI Taxonomy" id="53254"/>
    <lineage>
        <taxon>Bacteria</taxon>
        <taxon>Pseudomonadati</taxon>
        <taxon>Pseudomonadota</taxon>
        <taxon>Alphaproteobacteria</taxon>
        <taxon>Hyphomicrobiales</taxon>
        <taxon>Boseaceae</taxon>
        <taxon>Bosea</taxon>
    </lineage>
</organism>
<dbReference type="OrthoDB" id="9770107at2"/>
<dbReference type="EMBL" id="FUYX01000006">
    <property type="protein sequence ID" value="SKB85803.1"/>
    <property type="molecule type" value="Genomic_DNA"/>
</dbReference>
<dbReference type="AlphaFoldDB" id="A0A0Q3KQN1"/>
<gene>
    <name evidence="6" type="ORF">ARD30_07950</name>
    <name evidence="7" type="ORF">SAMN05660750_02703</name>
</gene>
<dbReference type="Proteomes" id="UP000051562">
    <property type="component" value="Unassembled WGS sequence"/>
</dbReference>
<dbReference type="EMBL" id="LMAR01000007">
    <property type="protein sequence ID" value="KQK32075.1"/>
    <property type="molecule type" value="Genomic_DNA"/>
</dbReference>
<dbReference type="GO" id="GO:0004185">
    <property type="term" value="F:serine-type carboxypeptidase activity"/>
    <property type="evidence" value="ECO:0007669"/>
    <property type="project" value="InterPro"/>
</dbReference>